<dbReference type="AlphaFoldDB" id="A0A5N6PCT0"/>
<sequence>MLAHNINGTAGFSEEESHSVCTFMKLAFDLEKSECQDNFQVILLVYSYIYTVVAEGGREGQEGKEQKEQCDKSWVKCYRCEEFGQVSVIVVVVQMVNAAVIVDPSTNKVIASACDQVRDGTCSSKNKASILRIPKSKRGCTWKCPQFTR</sequence>
<gene>
    <name evidence="1" type="ORF">E3N88_10408</name>
</gene>
<protein>
    <submittedName>
        <fullName evidence="1">Uncharacterized protein</fullName>
    </submittedName>
</protein>
<dbReference type="Proteomes" id="UP000326396">
    <property type="component" value="Linkage Group LG13"/>
</dbReference>
<comment type="caution">
    <text evidence="1">The sequence shown here is derived from an EMBL/GenBank/DDBJ whole genome shotgun (WGS) entry which is preliminary data.</text>
</comment>
<dbReference type="OrthoDB" id="3180714at2759"/>
<reference evidence="1 2" key="1">
    <citation type="submission" date="2019-05" db="EMBL/GenBank/DDBJ databases">
        <title>Mikania micrantha, genome provides insights into the molecular mechanism of rapid growth.</title>
        <authorList>
            <person name="Liu B."/>
        </authorList>
    </citation>
    <scope>NUCLEOTIDE SEQUENCE [LARGE SCALE GENOMIC DNA]</scope>
    <source>
        <strain evidence="1">NLD-2019</strain>
        <tissue evidence="1">Leaf</tissue>
    </source>
</reference>
<accession>A0A5N6PCT0</accession>
<evidence type="ECO:0000313" key="2">
    <source>
        <dbReference type="Proteomes" id="UP000326396"/>
    </source>
</evidence>
<keyword evidence="2" id="KW-1185">Reference proteome</keyword>
<proteinExistence type="predicted"/>
<dbReference type="EMBL" id="SZYD01000005">
    <property type="protein sequence ID" value="KAD6119137.1"/>
    <property type="molecule type" value="Genomic_DNA"/>
</dbReference>
<organism evidence="1 2">
    <name type="scientific">Mikania micrantha</name>
    <name type="common">bitter vine</name>
    <dbReference type="NCBI Taxonomy" id="192012"/>
    <lineage>
        <taxon>Eukaryota</taxon>
        <taxon>Viridiplantae</taxon>
        <taxon>Streptophyta</taxon>
        <taxon>Embryophyta</taxon>
        <taxon>Tracheophyta</taxon>
        <taxon>Spermatophyta</taxon>
        <taxon>Magnoliopsida</taxon>
        <taxon>eudicotyledons</taxon>
        <taxon>Gunneridae</taxon>
        <taxon>Pentapetalae</taxon>
        <taxon>asterids</taxon>
        <taxon>campanulids</taxon>
        <taxon>Asterales</taxon>
        <taxon>Asteraceae</taxon>
        <taxon>Asteroideae</taxon>
        <taxon>Heliantheae alliance</taxon>
        <taxon>Eupatorieae</taxon>
        <taxon>Mikania</taxon>
    </lineage>
</organism>
<evidence type="ECO:0000313" key="1">
    <source>
        <dbReference type="EMBL" id="KAD6119137.1"/>
    </source>
</evidence>
<name>A0A5N6PCT0_9ASTR</name>